<sequence>MNTLDLSANYDSEVDKKRERRSSPIWKASKREVSTRNDIGRPEYTREYESLYDRHKRLVDHYASSSVWDGFTKKSVTDMDVIQSHHRFIWKESEEGEESLPWELALAKKYWDRLFKEYAICDLSRYLKNEIAMRWRTQKEVVQGKGQFSCASRKCTEGDGLRSWEVNFAYEEKKKSKNALVKVRLCPDCSYKLNYCHKKKEVTKSRKHKRSHKSRRRSRKEESSPDSESTSEAKKSKGNEKKEEDTGKGDVWKEAPEIEKEKSREDNFSEYLEDLFM</sequence>
<feature type="compositionally biased region" description="Basic residues" evidence="1">
    <location>
        <begin position="201"/>
        <end position="218"/>
    </location>
</feature>
<protein>
    <submittedName>
        <fullName evidence="2">FRA10AC1</fullName>
    </submittedName>
</protein>
<dbReference type="GO" id="GO:0016791">
    <property type="term" value="F:phosphatase activity"/>
    <property type="evidence" value="ECO:0007669"/>
    <property type="project" value="TreeGrafter"/>
</dbReference>
<dbReference type="PANTHER" id="PTHR11567">
    <property type="entry name" value="ACID PHOSPHATASE-RELATED"/>
    <property type="match status" value="1"/>
</dbReference>
<dbReference type="Pfam" id="PF09725">
    <property type="entry name" value="Fra10Ac1"/>
    <property type="match status" value="1"/>
</dbReference>
<feature type="compositionally biased region" description="Basic and acidic residues" evidence="1">
    <location>
        <begin position="231"/>
        <end position="265"/>
    </location>
</feature>
<feature type="compositionally biased region" description="Polar residues" evidence="1">
    <location>
        <begin position="1"/>
        <end position="10"/>
    </location>
</feature>
<evidence type="ECO:0000313" key="3">
    <source>
        <dbReference type="Proteomes" id="UP000675881"/>
    </source>
</evidence>
<feature type="region of interest" description="Disordered" evidence="1">
    <location>
        <begin position="1"/>
        <end position="22"/>
    </location>
</feature>
<reference evidence="2" key="1">
    <citation type="submission" date="2021-02" db="EMBL/GenBank/DDBJ databases">
        <authorList>
            <person name="Bekaert M."/>
        </authorList>
    </citation>
    <scope>NUCLEOTIDE SEQUENCE</scope>
    <source>
        <strain evidence="2">IoA-00</strain>
    </source>
</reference>
<dbReference type="Proteomes" id="UP000675881">
    <property type="component" value="Chromosome 10"/>
</dbReference>
<evidence type="ECO:0000256" key="1">
    <source>
        <dbReference type="SAM" id="MobiDB-lite"/>
    </source>
</evidence>
<organism evidence="2 3">
    <name type="scientific">Lepeophtheirus salmonis</name>
    <name type="common">Salmon louse</name>
    <name type="synonym">Caligus salmonis</name>
    <dbReference type="NCBI Taxonomy" id="72036"/>
    <lineage>
        <taxon>Eukaryota</taxon>
        <taxon>Metazoa</taxon>
        <taxon>Ecdysozoa</taxon>
        <taxon>Arthropoda</taxon>
        <taxon>Crustacea</taxon>
        <taxon>Multicrustacea</taxon>
        <taxon>Hexanauplia</taxon>
        <taxon>Copepoda</taxon>
        <taxon>Siphonostomatoida</taxon>
        <taxon>Caligidae</taxon>
        <taxon>Lepeophtheirus</taxon>
    </lineage>
</organism>
<feature type="region of interest" description="Disordered" evidence="1">
    <location>
        <begin position="201"/>
        <end position="265"/>
    </location>
</feature>
<name>A0A7R8CEP8_LEPSM</name>
<proteinExistence type="predicted"/>
<dbReference type="InterPro" id="IPR050645">
    <property type="entry name" value="Histidine_acid_phosphatase"/>
</dbReference>
<gene>
    <name evidence="2" type="ORF">LSAA_2497</name>
</gene>
<dbReference type="PANTHER" id="PTHR11567:SF25">
    <property type="entry name" value="PROTEIN FRA10AC1"/>
    <property type="match status" value="1"/>
</dbReference>
<dbReference type="EMBL" id="HG994589">
    <property type="protein sequence ID" value="CAF2792960.1"/>
    <property type="molecule type" value="Genomic_DNA"/>
</dbReference>
<dbReference type="AlphaFoldDB" id="A0A7R8CEP8"/>
<accession>A0A7R8CEP8</accession>
<keyword evidence="3" id="KW-1185">Reference proteome</keyword>
<evidence type="ECO:0000313" key="2">
    <source>
        <dbReference type="EMBL" id="CAF2792960.1"/>
    </source>
</evidence>
<dbReference type="OrthoDB" id="197967at2759"/>
<dbReference type="InterPro" id="IPR019129">
    <property type="entry name" value="Folate-sensitive_fs_Fra10Ac1"/>
</dbReference>